<gene>
    <name evidence="10" type="ORF">B9G98_00663</name>
</gene>
<dbReference type="GO" id="GO:0005768">
    <property type="term" value="C:endosome"/>
    <property type="evidence" value="ECO:0007669"/>
    <property type="project" value="TreeGrafter"/>
</dbReference>
<name>A0A2T0FDG0_9ASCO</name>
<keyword evidence="11" id="KW-1185">Reference proteome</keyword>
<dbReference type="GO" id="GO:0006886">
    <property type="term" value="P:intracellular protein transport"/>
    <property type="evidence" value="ECO:0007669"/>
    <property type="project" value="UniProtKB-UniRule"/>
</dbReference>
<dbReference type="PANTHER" id="PTHR23323:SF26">
    <property type="entry name" value="VACUOLAR PROTEIN SORTING-ASSOCIATED PROTEIN 18 HOMOLOG"/>
    <property type="match status" value="1"/>
</dbReference>
<dbReference type="InterPro" id="IPR058919">
    <property type="entry name" value="Pep3/Vps18_RING_C"/>
</dbReference>
<keyword evidence="2" id="KW-0479">Metal-binding</keyword>
<evidence type="ECO:0000313" key="10">
    <source>
        <dbReference type="EMBL" id="PRT53043.1"/>
    </source>
</evidence>
<dbReference type="EMBL" id="NDIQ01000001">
    <property type="protein sequence ID" value="PRT53043.1"/>
    <property type="molecule type" value="Genomic_DNA"/>
</dbReference>
<dbReference type="PROSITE" id="PS50236">
    <property type="entry name" value="CHCR"/>
    <property type="match status" value="1"/>
</dbReference>
<keyword evidence="4" id="KW-0862">Zinc</keyword>
<feature type="repeat" description="CHCR" evidence="7">
    <location>
        <begin position="528"/>
        <end position="681"/>
    </location>
</feature>
<organism evidence="10 11">
    <name type="scientific">Wickerhamiella sorbophila</name>
    <dbReference type="NCBI Taxonomy" id="45607"/>
    <lineage>
        <taxon>Eukaryota</taxon>
        <taxon>Fungi</taxon>
        <taxon>Dikarya</taxon>
        <taxon>Ascomycota</taxon>
        <taxon>Saccharomycotina</taxon>
        <taxon>Dipodascomycetes</taxon>
        <taxon>Dipodascales</taxon>
        <taxon>Trichomonascaceae</taxon>
        <taxon>Wickerhamiella</taxon>
    </lineage>
</organism>
<evidence type="ECO:0000259" key="8">
    <source>
        <dbReference type="Pfam" id="PF05131"/>
    </source>
</evidence>
<proteinExistence type="inferred from homology"/>
<feature type="domain" description="Pep3/Vps18 RING C-terminal" evidence="9">
    <location>
        <begin position="754"/>
        <end position="832"/>
    </location>
</feature>
<dbReference type="GO" id="GO:0007032">
    <property type="term" value="P:endosome organization"/>
    <property type="evidence" value="ECO:0007669"/>
    <property type="project" value="TreeGrafter"/>
</dbReference>
<sequence length="843" mass="94711">MEVVLEQVQLMFSLENIVDVAVANNKLYIAVGAVSVIRIDLSEPTKVKEIQIPRRGESGGSIKAIFTDYSGAHLILVTSTFEHYYLNGDADDFRHLSRLKGLKTSAIGWSPLVNSRSPGVILLGTESGLLYEAEVEPHASESYFKRDVRYLKQVWQCPAGGAFGGIHCGIGQKSIHLIALAGATIYSWRDEMLKNSTLTDVYKHLFTLAPGSRSLGTQTEAGMLQVSPNGERYAVLVPGTLYTAKISEELSGNVIDTPPNAAGLLLSNYHALLADSRSLYAVNIWTEKQVSVSQFPGEISGVYCDRQQQTFWAFSAEGLTEIKLENEESDMWRTFVSNKQFEEALSVVKDQADRRYIYAEMAASELEAGNYREAAAHWGLSDAYIEGITAKLIDLNDVQALVALFTNRLSITRGKAQRIMLSSWIVEFLLQQGDPQPVMAFLRGRKDVFDKDTVFELLQQHGDNDLLLDFANLVKDYGFIVDFYILHDEWSKALKVMRDADVVELVYRHSKVLLAALPQETVETWMLIPNLDPLQLLPALLDQARYFRGDVSKSQVIRFLRYLIFKKNVQEPMVDTALMYAYAQAPGEDELLQFVKDREQSFVYFDSALRLCLNYGKIKTAIHIYTLMDLREEAVELALKHDLLDEAVSIAEQSLENERLSKALWLRIAKMRVAKDGPAGALVLAESGNLSIEELLQLLPDFESLGDFAPNVIRGLEKSSRELKKINEEMTQSLLAGRNMQSQSDDLKKRYVLVEQGEDCQTCHFSLLTRKFYVFPCQHGFHFDCLIKELESTPAGRQIRTIKASSAPAEEQDQKLDEIVSSCCLLCSDSRIDLVDRPLVVDL</sequence>
<dbReference type="InterPro" id="IPR000547">
    <property type="entry name" value="Clathrin_H-chain/VPS_repeat"/>
</dbReference>
<evidence type="ECO:0000256" key="3">
    <source>
        <dbReference type="ARBA" id="ARBA00022771"/>
    </source>
</evidence>
<evidence type="ECO:0000259" key="9">
    <source>
        <dbReference type="Pfam" id="PF26148"/>
    </source>
</evidence>
<dbReference type="RefSeq" id="XP_024662989.1">
    <property type="nucleotide sequence ID" value="XM_024807221.1"/>
</dbReference>
<dbReference type="GO" id="GO:0098588">
    <property type="term" value="C:bounding membrane of organelle"/>
    <property type="evidence" value="ECO:0007669"/>
    <property type="project" value="UniProtKB-ARBA"/>
</dbReference>
<dbReference type="GO" id="GO:0007033">
    <property type="term" value="P:vacuole organization"/>
    <property type="evidence" value="ECO:0007669"/>
    <property type="project" value="TreeGrafter"/>
</dbReference>
<protein>
    <submittedName>
        <fullName evidence="10">Vacuolar protein sorting-associated protein 18</fullName>
    </submittedName>
</protein>
<accession>A0A2T0FDG0</accession>
<comment type="similarity">
    <text evidence="1">Belongs to the VPS18 family.</text>
</comment>
<evidence type="ECO:0000256" key="2">
    <source>
        <dbReference type="ARBA" id="ARBA00022723"/>
    </source>
</evidence>
<dbReference type="SUPFAM" id="SSF57850">
    <property type="entry name" value="RING/U-box"/>
    <property type="match status" value="1"/>
</dbReference>
<evidence type="ECO:0000256" key="1">
    <source>
        <dbReference type="ARBA" id="ARBA00010454"/>
    </source>
</evidence>
<feature type="domain" description="Pep3/Vps18 beta-propeller" evidence="8">
    <location>
        <begin position="3"/>
        <end position="323"/>
    </location>
</feature>
<comment type="caution">
    <text evidence="10">The sequence shown here is derived from an EMBL/GenBank/DDBJ whole genome shotgun (WGS) entry which is preliminary data.</text>
</comment>
<evidence type="ECO:0000256" key="5">
    <source>
        <dbReference type="ARBA" id="ARBA00023136"/>
    </source>
</evidence>
<dbReference type="CDD" id="cd16462">
    <property type="entry name" value="RING-H2_Pep3p-like"/>
    <property type="match status" value="1"/>
</dbReference>
<dbReference type="AlphaFoldDB" id="A0A2T0FDG0"/>
<dbReference type="Pfam" id="PF05131">
    <property type="entry name" value="Pep3_Vps18"/>
    <property type="match status" value="1"/>
</dbReference>
<dbReference type="STRING" id="45607.A0A2T0FDG0"/>
<dbReference type="Proteomes" id="UP000238350">
    <property type="component" value="Unassembled WGS sequence"/>
</dbReference>
<evidence type="ECO:0000256" key="6">
    <source>
        <dbReference type="ARBA" id="ARBA00029433"/>
    </source>
</evidence>
<dbReference type="GO" id="GO:0006904">
    <property type="term" value="P:vesicle docking involved in exocytosis"/>
    <property type="evidence" value="ECO:0007669"/>
    <property type="project" value="TreeGrafter"/>
</dbReference>
<evidence type="ECO:0000313" key="11">
    <source>
        <dbReference type="Proteomes" id="UP000238350"/>
    </source>
</evidence>
<dbReference type="GO" id="GO:0048284">
    <property type="term" value="P:organelle fusion"/>
    <property type="evidence" value="ECO:0007669"/>
    <property type="project" value="TreeGrafter"/>
</dbReference>
<keyword evidence="3" id="KW-0863">Zinc-finger</keyword>
<reference evidence="10 11" key="1">
    <citation type="submission" date="2017-04" db="EMBL/GenBank/DDBJ databases">
        <title>Genome sequencing of [Candida] sorbophila.</title>
        <authorList>
            <person name="Ahn J.O."/>
        </authorList>
    </citation>
    <scope>NUCLEOTIDE SEQUENCE [LARGE SCALE GENOMIC DNA]</scope>
    <source>
        <strain evidence="10 11">DS02</strain>
    </source>
</reference>
<evidence type="ECO:0000256" key="7">
    <source>
        <dbReference type="PROSITE-ProRule" id="PRU01006"/>
    </source>
</evidence>
<keyword evidence="5" id="KW-0472">Membrane</keyword>
<dbReference type="PANTHER" id="PTHR23323">
    <property type="entry name" value="VACUOLAR PROTEIN SORTING-ASSOCIATED PROTEIN"/>
    <property type="match status" value="1"/>
</dbReference>
<dbReference type="GO" id="GO:0030674">
    <property type="term" value="F:protein-macromolecule adaptor activity"/>
    <property type="evidence" value="ECO:0007669"/>
    <property type="project" value="TreeGrafter"/>
</dbReference>
<dbReference type="GeneID" id="36514412"/>
<dbReference type="GO" id="GO:0030897">
    <property type="term" value="C:HOPS complex"/>
    <property type="evidence" value="ECO:0007669"/>
    <property type="project" value="TreeGrafter"/>
</dbReference>
<evidence type="ECO:0000256" key="4">
    <source>
        <dbReference type="ARBA" id="ARBA00022833"/>
    </source>
</evidence>
<dbReference type="InterPro" id="IPR007810">
    <property type="entry name" value="Pep3/Vps18_beta-prop"/>
</dbReference>
<dbReference type="Pfam" id="PF26148">
    <property type="entry name" value="VPS18_RING_C"/>
    <property type="match status" value="1"/>
</dbReference>
<dbReference type="GO" id="GO:0008270">
    <property type="term" value="F:zinc ion binding"/>
    <property type="evidence" value="ECO:0007669"/>
    <property type="project" value="UniProtKB-KW"/>
</dbReference>
<dbReference type="OrthoDB" id="1845386at2759"/>
<comment type="subcellular location">
    <subcellularLocation>
        <location evidence="6">Endomembrane system</location>
        <topology evidence="6">Peripheral membrane protein</topology>
        <orientation evidence="6">Cytoplasmic side</orientation>
    </subcellularLocation>
</comment>